<reference evidence="1 2" key="1">
    <citation type="submission" date="2019-03" db="EMBL/GenBank/DDBJ databases">
        <title>Genomics of glacier-inhabiting Cryobacterium strains.</title>
        <authorList>
            <person name="Liu Q."/>
            <person name="Xin Y.-H."/>
        </authorList>
    </citation>
    <scope>NUCLEOTIDE SEQUENCE [LARGE SCALE GENOMIC DNA]</scope>
    <source>
        <strain evidence="1 2">TMT2-48-2</strain>
    </source>
</reference>
<organism evidence="1 2">
    <name type="scientific">Cryobacterium cheniae</name>
    <dbReference type="NCBI Taxonomy" id="1259262"/>
    <lineage>
        <taxon>Bacteria</taxon>
        <taxon>Bacillati</taxon>
        <taxon>Actinomycetota</taxon>
        <taxon>Actinomycetes</taxon>
        <taxon>Micrococcales</taxon>
        <taxon>Microbacteriaceae</taxon>
        <taxon>Cryobacterium</taxon>
    </lineage>
</organism>
<comment type="caution">
    <text evidence="1">The sequence shown here is derived from an EMBL/GenBank/DDBJ whole genome shotgun (WGS) entry which is preliminary data.</text>
</comment>
<gene>
    <name evidence="1" type="ORF">E3T23_01910</name>
</gene>
<dbReference type="RefSeq" id="WP_134368729.1">
    <property type="nucleotide sequence ID" value="NZ_SOGN01000013.1"/>
</dbReference>
<accession>A0A4R8XX03</accession>
<evidence type="ECO:0000313" key="1">
    <source>
        <dbReference type="EMBL" id="TFC83506.1"/>
    </source>
</evidence>
<proteinExistence type="predicted"/>
<dbReference type="Proteomes" id="UP000298433">
    <property type="component" value="Unassembled WGS sequence"/>
</dbReference>
<dbReference type="AlphaFoldDB" id="A0A4R8XX03"/>
<protein>
    <recommendedName>
        <fullName evidence="3">Apea-like HEPN domain-containing protein</fullName>
    </recommendedName>
</protein>
<dbReference type="OrthoDB" id="5192550at2"/>
<dbReference type="EMBL" id="SOGN01000013">
    <property type="protein sequence ID" value="TFC83506.1"/>
    <property type="molecule type" value="Genomic_DNA"/>
</dbReference>
<name>A0A4R8XX03_9MICO</name>
<evidence type="ECO:0000313" key="2">
    <source>
        <dbReference type="Proteomes" id="UP000298433"/>
    </source>
</evidence>
<keyword evidence="2" id="KW-1185">Reference proteome</keyword>
<sequence>MVDAIFRMRFIVPQLWIGLDAVGANFELNWDGSLVRVNLPSDAESFSDLPENYPQNPLPSLVGSGPVFADPDRDERTAALVLFEVTVETTTAFPMPKPDDLTDELRTIADNDINATRPIAEAVAGLFLRHLRAAAPAQSWLGLSTHAPAQYGIAQLEYRETGERILGYGPAQSVTMRSSRIRLDVGSIESIMDDVSARQEPSIADSLLADAWHLSDAQSANDQDRATLVAATACEVKVKEIIQDRVPLSGKAMARMILSRRSNLPELLDEVLLATLGVTLKKANVNLFQAVSALSTQRNAIVHGGRRNTKATQSPLPAQVGSSLFEWLEQLPKRE</sequence>
<evidence type="ECO:0008006" key="3">
    <source>
        <dbReference type="Google" id="ProtNLM"/>
    </source>
</evidence>